<dbReference type="PANTHER" id="PTHR21340">
    <property type="entry name" value="DIADENOSINE 5,5-P1,P4-TETRAPHOSPHATE PYROPHOSPHOHYDROLASE MUTT"/>
    <property type="match status" value="1"/>
</dbReference>
<organism evidence="4 5">
    <name type="scientific">Frateuria flava</name>
    <dbReference type="NCBI Taxonomy" id="2821489"/>
    <lineage>
        <taxon>Bacteria</taxon>
        <taxon>Pseudomonadati</taxon>
        <taxon>Pseudomonadota</taxon>
        <taxon>Gammaproteobacteria</taxon>
        <taxon>Lysobacterales</taxon>
        <taxon>Rhodanobacteraceae</taxon>
        <taxon>Frateuria</taxon>
    </lineage>
</organism>
<dbReference type="Proteomes" id="UP000823790">
    <property type="component" value="Unassembled WGS sequence"/>
</dbReference>
<keyword evidence="5" id="KW-1185">Reference proteome</keyword>
<evidence type="ECO:0000256" key="1">
    <source>
        <dbReference type="ARBA" id="ARBA00001946"/>
    </source>
</evidence>
<comment type="caution">
    <text evidence="4">The sequence shown here is derived from an EMBL/GenBank/DDBJ whole genome shotgun (WGS) entry which is preliminary data.</text>
</comment>
<proteinExistence type="predicted"/>
<keyword evidence="2" id="KW-0378">Hydrolase</keyword>
<dbReference type="Gene3D" id="3.90.79.10">
    <property type="entry name" value="Nucleoside Triphosphate Pyrophosphohydrolase"/>
    <property type="match status" value="1"/>
</dbReference>
<dbReference type="EMBL" id="JAGJRS010000022">
    <property type="protein sequence ID" value="MBP1475070.1"/>
    <property type="molecule type" value="Genomic_DNA"/>
</dbReference>
<dbReference type="InterPro" id="IPR015797">
    <property type="entry name" value="NUDIX_hydrolase-like_dom_sf"/>
</dbReference>
<protein>
    <submittedName>
        <fullName evidence="4">NUDIX domain-containing protein</fullName>
    </submittedName>
</protein>
<dbReference type="PANTHER" id="PTHR21340:SF7">
    <property type="entry name" value="NUDIX HYDROLASE DOMAIN-CONTAINING PROTEIN"/>
    <property type="match status" value="1"/>
</dbReference>
<dbReference type="InterPro" id="IPR020084">
    <property type="entry name" value="NUDIX_hydrolase_CS"/>
</dbReference>
<dbReference type="RefSeq" id="WP_209621095.1">
    <property type="nucleotide sequence ID" value="NZ_JAGJRS010000022.1"/>
</dbReference>
<name>A0ABS4DPS4_9GAMM</name>
<sequence length="154" mass="17182">MPITSAGILLYRLHEGEPQVLLGHPGGPFWRRRDAGAWMLPKGELQPDEDAQSAARREFEEELGIPAVGALVALGRLRQRGGKWIEAFALEGDLDPAIMRSNLFEIEWPPHSGQRASFPEIDRVAWFTLAQARHKILPSQAPLLDWLETMLAGV</sequence>
<comment type="cofactor">
    <cofactor evidence="1">
        <name>Mg(2+)</name>
        <dbReference type="ChEBI" id="CHEBI:18420"/>
    </cofactor>
</comment>
<dbReference type="PROSITE" id="PS00893">
    <property type="entry name" value="NUDIX_BOX"/>
    <property type="match status" value="1"/>
</dbReference>
<feature type="domain" description="Nudix hydrolase" evidence="3">
    <location>
        <begin position="1"/>
        <end position="149"/>
    </location>
</feature>
<dbReference type="InterPro" id="IPR051325">
    <property type="entry name" value="Nudix_hydrolase_domain"/>
</dbReference>
<dbReference type="PROSITE" id="PS51462">
    <property type="entry name" value="NUDIX"/>
    <property type="match status" value="1"/>
</dbReference>
<dbReference type="SUPFAM" id="SSF55811">
    <property type="entry name" value="Nudix"/>
    <property type="match status" value="1"/>
</dbReference>
<gene>
    <name evidence="4" type="ORF">J7I44_12220</name>
</gene>
<evidence type="ECO:0000259" key="3">
    <source>
        <dbReference type="PROSITE" id="PS51462"/>
    </source>
</evidence>
<evidence type="ECO:0000256" key="2">
    <source>
        <dbReference type="ARBA" id="ARBA00022801"/>
    </source>
</evidence>
<evidence type="ECO:0000313" key="5">
    <source>
        <dbReference type="Proteomes" id="UP000823790"/>
    </source>
</evidence>
<dbReference type="InterPro" id="IPR000086">
    <property type="entry name" value="NUDIX_hydrolase_dom"/>
</dbReference>
<accession>A0ABS4DPS4</accession>
<dbReference type="Pfam" id="PF00293">
    <property type="entry name" value="NUDIX"/>
    <property type="match status" value="1"/>
</dbReference>
<reference evidence="4 5" key="1">
    <citation type="submission" date="2021-04" db="EMBL/GenBank/DDBJ databases">
        <authorList>
            <person name="Huq M.A."/>
        </authorList>
    </citation>
    <scope>NUCLEOTIDE SEQUENCE [LARGE SCALE GENOMIC DNA]</scope>
    <source>
        <strain evidence="4 5">MAH-13</strain>
    </source>
</reference>
<dbReference type="CDD" id="cd04662">
    <property type="entry name" value="NUDIX_Hydrolase"/>
    <property type="match status" value="1"/>
</dbReference>
<evidence type="ECO:0000313" key="4">
    <source>
        <dbReference type="EMBL" id="MBP1475070.1"/>
    </source>
</evidence>